<dbReference type="NCBIfam" id="TIGR02678">
    <property type="entry name" value="TIGR02678 family protein"/>
    <property type="match status" value="1"/>
</dbReference>
<dbReference type="Proteomes" id="UP000179769">
    <property type="component" value="Unassembled WGS sequence"/>
</dbReference>
<evidence type="ECO:0000313" key="1">
    <source>
        <dbReference type="EMBL" id="OHV19774.1"/>
    </source>
</evidence>
<proteinExistence type="predicted"/>
<dbReference type="EMBL" id="MAXA01000273">
    <property type="protein sequence ID" value="OHV19774.1"/>
    <property type="molecule type" value="Genomic_DNA"/>
</dbReference>
<dbReference type="OrthoDB" id="188354at2"/>
<sequence>MRVAQNVSALDLDEYQQAARQVLRHPLITASYPDRTTLPLVRKWASQLRVDLAETLGYTLVSNGDTVRLRRVQDTLDATHPAHTRARKHFDRRRYAYLVLALSVLGRAGTQIALSELADAVAAEAGRVDGLGMDTERKPDRDAFVDAVAWLETRGALRMADGSAVDWVNDPEHAEALYDIDREITGAVYAPTRVLQHLNSVTDLLGDAASAGPAQGINAERRRTGRRARRLALEQPVVYYADVDEGLRGQLRSPALAEDLERLTGLPLERRAEGVALINTGGRLTDITFPGTGTVAQAALLLCARIAGYLTFSLHRVEKLPAATATERLADASARIDAALPARSGVTALLADAADAAATDSAVQPSAAAPPGDALPSGDVVAEATKAAGREATYPFLSDSWLRAELTKLIEEFGSGMSERQIADPAGLLDDALNLLSNVGFVARTDGGALILPLLARYRGVTAQLKETIK</sequence>
<name>A0A1S1PIB4_9ACTN</name>
<dbReference type="RefSeq" id="WP_071066998.1">
    <property type="nucleotide sequence ID" value="NZ_MAXA01000273.1"/>
</dbReference>
<protein>
    <submittedName>
        <fullName evidence="1">TIGR02678 family protein</fullName>
    </submittedName>
</protein>
<reference evidence="2" key="1">
    <citation type="submission" date="2016-07" db="EMBL/GenBank/DDBJ databases">
        <title>Frankia sp. NRRL B-16219 Genome sequencing.</title>
        <authorList>
            <person name="Ghodhbane-Gtari F."/>
            <person name="Swanson E."/>
            <person name="Gueddou A."/>
            <person name="Louati M."/>
            <person name="Nouioui I."/>
            <person name="Hezbri K."/>
            <person name="Abebe-Akele F."/>
            <person name="Simpson S."/>
            <person name="Morris K."/>
            <person name="Thomas K."/>
            <person name="Gtari M."/>
            <person name="Tisa L.S."/>
        </authorList>
    </citation>
    <scope>NUCLEOTIDE SEQUENCE [LARGE SCALE GENOMIC DNA]</scope>
    <source>
        <strain evidence="2">NRRL B-16219</strain>
    </source>
</reference>
<keyword evidence="2" id="KW-1185">Reference proteome</keyword>
<dbReference type="InterPro" id="IPR013494">
    <property type="entry name" value="CHP02678"/>
</dbReference>
<evidence type="ECO:0000313" key="2">
    <source>
        <dbReference type="Proteomes" id="UP000179769"/>
    </source>
</evidence>
<dbReference type="AlphaFoldDB" id="A0A1S1PIB4"/>
<accession>A0A1S1PIB4</accession>
<dbReference type="Pfam" id="PF09661">
    <property type="entry name" value="DUF2398"/>
    <property type="match status" value="1"/>
</dbReference>
<comment type="caution">
    <text evidence="1">The sequence shown here is derived from an EMBL/GenBank/DDBJ whole genome shotgun (WGS) entry which is preliminary data.</text>
</comment>
<organism evidence="1 2">
    <name type="scientific">Parafrankia soli</name>
    <dbReference type="NCBI Taxonomy" id="2599596"/>
    <lineage>
        <taxon>Bacteria</taxon>
        <taxon>Bacillati</taxon>
        <taxon>Actinomycetota</taxon>
        <taxon>Actinomycetes</taxon>
        <taxon>Frankiales</taxon>
        <taxon>Frankiaceae</taxon>
        <taxon>Parafrankia</taxon>
    </lineage>
</organism>
<gene>
    <name evidence="1" type="ORF">BBK14_28690</name>
</gene>